<dbReference type="InterPro" id="IPR036396">
    <property type="entry name" value="Cyt_P450_sf"/>
</dbReference>
<evidence type="ECO:0000256" key="5">
    <source>
        <dbReference type="ARBA" id="ARBA00023004"/>
    </source>
</evidence>
<keyword evidence="4 8" id="KW-0349">Heme</keyword>
<feature type="compositionally biased region" description="Polar residues" evidence="10">
    <location>
        <begin position="585"/>
        <end position="613"/>
    </location>
</feature>
<dbReference type="Pfam" id="PF15613">
    <property type="entry name" value="WSD"/>
    <property type="match status" value="1"/>
</dbReference>
<name>A0ABD2KCJ4_9BILA</name>
<reference evidence="12 13" key="1">
    <citation type="submission" date="2024-10" db="EMBL/GenBank/DDBJ databases">
        <authorList>
            <person name="Kim D."/>
        </authorList>
    </citation>
    <scope>NUCLEOTIDE SEQUENCE [LARGE SCALE GENOMIC DNA]</scope>
    <source>
        <strain evidence="12">BH-2024</strain>
    </source>
</reference>
<feature type="domain" description="WHIM2" evidence="11">
    <location>
        <begin position="795"/>
        <end position="831"/>
    </location>
</feature>
<dbReference type="GO" id="GO:0004497">
    <property type="term" value="F:monooxygenase activity"/>
    <property type="evidence" value="ECO:0007669"/>
    <property type="project" value="UniProtKB-KW"/>
</dbReference>
<protein>
    <recommendedName>
        <fullName evidence="11">WHIM2 domain-containing protein</fullName>
    </recommendedName>
</protein>
<evidence type="ECO:0000256" key="9">
    <source>
        <dbReference type="SAM" id="Coils"/>
    </source>
</evidence>
<dbReference type="InterPro" id="IPR017972">
    <property type="entry name" value="Cyt_P450_CS"/>
</dbReference>
<accession>A0ABD2KCJ4</accession>
<evidence type="ECO:0000259" key="11">
    <source>
        <dbReference type="Pfam" id="PF15613"/>
    </source>
</evidence>
<dbReference type="EMBL" id="JBICBT010000788">
    <property type="protein sequence ID" value="KAL3100474.1"/>
    <property type="molecule type" value="Genomic_DNA"/>
</dbReference>
<evidence type="ECO:0000313" key="13">
    <source>
        <dbReference type="Proteomes" id="UP001620626"/>
    </source>
</evidence>
<keyword evidence="7" id="KW-0539">Nucleus</keyword>
<dbReference type="InterPro" id="IPR001128">
    <property type="entry name" value="Cyt_P450"/>
</dbReference>
<comment type="subcellular location">
    <subcellularLocation>
        <location evidence="2">Nucleus</location>
    </subcellularLocation>
</comment>
<feature type="compositionally biased region" description="Polar residues" evidence="10">
    <location>
        <begin position="1"/>
        <end position="10"/>
    </location>
</feature>
<dbReference type="Gene3D" id="1.10.630.10">
    <property type="entry name" value="Cytochrome P450"/>
    <property type="match status" value="1"/>
</dbReference>
<feature type="compositionally biased region" description="Low complexity" evidence="10">
    <location>
        <begin position="87"/>
        <end position="99"/>
    </location>
</feature>
<dbReference type="InterPro" id="IPR050196">
    <property type="entry name" value="Cytochrome_P450_Monoox"/>
</dbReference>
<dbReference type="SUPFAM" id="SSF48264">
    <property type="entry name" value="Cytochrome P450"/>
    <property type="match status" value="1"/>
</dbReference>
<comment type="caution">
    <text evidence="12">The sequence shown here is derived from an EMBL/GenBank/DDBJ whole genome shotgun (WGS) entry which is preliminary data.</text>
</comment>
<dbReference type="PROSITE" id="PS00086">
    <property type="entry name" value="CYTOCHROME_P450"/>
    <property type="match status" value="1"/>
</dbReference>
<feature type="region of interest" description="Disordered" evidence="10">
    <location>
        <begin position="1"/>
        <end position="42"/>
    </location>
</feature>
<dbReference type="InterPro" id="IPR028941">
    <property type="entry name" value="WHIM2_dom"/>
</dbReference>
<feature type="region of interest" description="Disordered" evidence="10">
    <location>
        <begin position="54"/>
        <end position="99"/>
    </location>
</feature>
<feature type="coiled-coil region" evidence="9">
    <location>
        <begin position="523"/>
        <end position="550"/>
    </location>
</feature>
<evidence type="ECO:0000256" key="10">
    <source>
        <dbReference type="SAM" id="MobiDB-lite"/>
    </source>
</evidence>
<dbReference type="Proteomes" id="UP001620626">
    <property type="component" value="Unassembled WGS sequence"/>
</dbReference>
<keyword evidence="13" id="KW-1185">Reference proteome</keyword>
<dbReference type="CDD" id="cd20628">
    <property type="entry name" value="CYP4"/>
    <property type="match status" value="1"/>
</dbReference>
<sequence length="1334" mass="153906">MENQSNASVHSRSEREENGANAERNAENGGNGGLNDGNEQPPILEQNLDRVFDQRHPQPGRHNYNLRPRQNNVFYGQNPNESADSFQPHGQNRQPNRRQQAPIQNRGFLENVGMGNLLFAQNQIVEQVVENSNSGIRNEIQHPIGLEIERYGRPIANSSPITRMGSSHNEPHNSFENAEFEEIRQFRARQLYENPRVFREQNFVGEQRERMNEFEQNHAPVPNFERRNVFVGDPHENQQIFGNFGRNMERNFGHFENFSGLARGGNQNVNVVEPRMEQVRGPYRERNLYEERHFMPILEPNMRQIDGQNQNLAFRQVQGQNFQRNMARAVPYTEGIPDIILELHKVTLSNQYANVLREIPNLFGTEGRDKINDFFTTLELCTGDWRPEKKLEILKAKLKEKASKALNMSLRKFDSQVPFEILKREIKTILRETDYKEASAFTELTQFGKQKVGEDIVKFGERIQRLVSCAYYGIEEEQLDEISKKFFISNVSDPNMARFLECQTKQSQTFDELLMVANRLSLIESKRNINQSQNQNYRETNQQFSQSQNQFNQKQFFRNKNFEPRPQNNQNQFFEEQNSNKQNFTNRQQPNTNMNRNSDWNKGGYQNPSQNFENQQNLPTAEKQTQNVPNSLQIQPFSGTQNANMIAITEKRESECNDLVSCNKISLKEIPAFEKFFNSLSTHASQFPSEKPAEPEISECLKLTLKVEGQNAKTLGDSGAETNIVNPEFLYNLAKKLKLDLMDWGFNLNSGFADQAPPLDNKFGEDASLVAAGGGQHSTTLRRSSADRSGRPAVSTESWWCIQNIAQLDLLIDTLTSRGLREHRLKRQLNAFRDLIEEGMCKVVERKIPLIGHLHLFPKSRYDVPEFLIGHANRALRDGHNAMCWWFASELNIWALDSESAKEILENSAELTKGNDYDFFKQWLGEGLLLSTGAKWKRQRRILTPTFHFAKLEQYTDIFNGKARELVQSLTNLASADDNSSKAEDISEMIRHISLAIAAEAIMGVRLQKDSHCEYVKAVADFNRHLHDFVMTPLFYFCPFAWFLLGRGFATRKCVHKLKAFTAKIIGERIEIRAQQRKHLDKERANCKKSGDSFLDTLLDMEGNDTLEPEELREQVDTFMFAGHDTTSHALIWTLWCIACHPQYQRLIHAEIDAKCQEMNAKGIADEISFKPADVNELRYMDRCIRESLRMFPAVPVVERQLQNDLAVNGKVWPRGALAVVAPILIHHNEQVYPNHWQFDPDNFLPEKVAKRNAFDYIPFSGGPRNCIGQKFAMLQLKIVLAHLFYNFHFSTEVPFLQNLPALEPILRPQNGLPLKIIKRKCEIIMNEEQRLDL</sequence>
<keyword evidence="6" id="KW-0560">Oxidoreductase</keyword>
<keyword evidence="9" id="KW-0175">Coiled coil</keyword>
<evidence type="ECO:0000256" key="2">
    <source>
        <dbReference type="ARBA" id="ARBA00004123"/>
    </source>
</evidence>
<evidence type="ECO:0000313" key="12">
    <source>
        <dbReference type="EMBL" id="KAL3100474.1"/>
    </source>
</evidence>
<dbReference type="PRINTS" id="PR00463">
    <property type="entry name" value="EP450I"/>
</dbReference>
<keyword evidence="8" id="KW-0479">Metal-binding</keyword>
<dbReference type="PRINTS" id="PR00385">
    <property type="entry name" value="P450"/>
</dbReference>
<dbReference type="Pfam" id="PF00067">
    <property type="entry name" value="p450"/>
    <property type="match status" value="1"/>
</dbReference>
<evidence type="ECO:0000256" key="7">
    <source>
        <dbReference type="ARBA" id="ARBA00023242"/>
    </source>
</evidence>
<comment type="similarity">
    <text evidence="3">Belongs to the cytochrome P450 family.</text>
</comment>
<dbReference type="GO" id="GO:0005634">
    <property type="term" value="C:nucleus"/>
    <property type="evidence" value="ECO:0007669"/>
    <property type="project" value="UniProtKB-SubCell"/>
</dbReference>
<keyword evidence="5 8" id="KW-0408">Iron</keyword>
<feature type="compositionally biased region" description="Polar residues" evidence="10">
    <location>
        <begin position="68"/>
        <end position="85"/>
    </location>
</feature>
<evidence type="ECO:0000256" key="8">
    <source>
        <dbReference type="PIRSR" id="PIRSR602401-1"/>
    </source>
</evidence>
<evidence type="ECO:0000256" key="4">
    <source>
        <dbReference type="ARBA" id="ARBA00022617"/>
    </source>
</evidence>
<dbReference type="SUPFAM" id="SSF81995">
    <property type="entry name" value="beta-sandwich domain of Sec23/24"/>
    <property type="match status" value="1"/>
</dbReference>
<evidence type="ECO:0000256" key="1">
    <source>
        <dbReference type="ARBA" id="ARBA00001971"/>
    </source>
</evidence>
<feature type="binding site" description="axial binding residue" evidence="8">
    <location>
        <position position="1267"/>
    </location>
    <ligand>
        <name>heme</name>
        <dbReference type="ChEBI" id="CHEBI:30413"/>
    </ligand>
    <ligandPart>
        <name>Fe</name>
        <dbReference type="ChEBI" id="CHEBI:18248"/>
    </ligandPart>
</feature>
<evidence type="ECO:0000256" key="6">
    <source>
        <dbReference type="ARBA" id="ARBA00023033"/>
    </source>
</evidence>
<feature type="region of interest" description="Disordered" evidence="10">
    <location>
        <begin position="582"/>
        <end position="613"/>
    </location>
</feature>
<keyword evidence="6" id="KW-0503">Monooxygenase</keyword>
<gene>
    <name evidence="12" type="ORF">niasHT_021921</name>
</gene>
<organism evidence="12 13">
    <name type="scientific">Heterodera trifolii</name>
    <dbReference type="NCBI Taxonomy" id="157864"/>
    <lineage>
        <taxon>Eukaryota</taxon>
        <taxon>Metazoa</taxon>
        <taxon>Ecdysozoa</taxon>
        <taxon>Nematoda</taxon>
        <taxon>Chromadorea</taxon>
        <taxon>Rhabditida</taxon>
        <taxon>Tylenchina</taxon>
        <taxon>Tylenchomorpha</taxon>
        <taxon>Tylenchoidea</taxon>
        <taxon>Heteroderidae</taxon>
        <taxon>Heteroderinae</taxon>
        <taxon>Heterodera</taxon>
    </lineage>
</organism>
<proteinExistence type="inferred from homology"/>
<dbReference type="InterPro" id="IPR002401">
    <property type="entry name" value="Cyt_P450_E_grp-I"/>
</dbReference>
<comment type="cofactor">
    <cofactor evidence="1 8">
        <name>heme</name>
        <dbReference type="ChEBI" id="CHEBI:30413"/>
    </cofactor>
</comment>
<dbReference type="PANTHER" id="PTHR24291">
    <property type="entry name" value="CYTOCHROME P450 FAMILY 4"/>
    <property type="match status" value="1"/>
</dbReference>
<dbReference type="PANTHER" id="PTHR24291:SF130">
    <property type="entry name" value="CYTOCHROME P450 FAMILY"/>
    <property type="match status" value="1"/>
</dbReference>
<evidence type="ECO:0000256" key="3">
    <source>
        <dbReference type="ARBA" id="ARBA00010617"/>
    </source>
</evidence>